<name>A0A6N2LID8_SALVM</name>
<accession>A0A6N2LID8</accession>
<reference evidence="1" key="1">
    <citation type="submission" date="2019-03" db="EMBL/GenBank/DDBJ databases">
        <authorList>
            <person name="Mank J."/>
            <person name="Almeida P."/>
        </authorList>
    </citation>
    <scope>NUCLEOTIDE SEQUENCE</scope>
    <source>
        <strain evidence="1">78183</strain>
    </source>
</reference>
<dbReference type="EMBL" id="CAADRP010001541">
    <property type="protein sequence ID" value="VFU40248.1"/>
    <property type="molecule type" value="Genomic_DNA"/>
</dbReference>
<evidence type="ECO:0000313" key="1">
    <source>
        <dbReference type="EMBL" id="VFU40248.1"/>
    </source>
</evidence>
<proteinExistence type="predicted"/>
<organism evidence="1">
    <name type="scientific">Salix viminalis</name>
    <name type="common">Common osier</name>
    <name type="synonym">Basket willow</name>
    <dbReference type="NCBI Taxonomy" id="40686"/>
    <lineage>
        <taxon>Eukaryota</taxon>
        <taxon>Viridiplantae</taxon>
        <taxon>Streptophyta</taxon>
        <taxon>Embryophyta</taxon>
        <taxon>Tracheophyta</taxon>
        <taxon>Spermatophyta</taxon>
        <taxon>Magnoliopsida</taxon>
        <taxon>eudicotyledons</taxon>
        <taxon>Gunneridae</taxon>
        <taxon>Pentapetalae</taxon>
        <taxon>rosids</taxon>
        <taxon>fabids</taxon>
        <taxon>Malpighiales</taxon>
        <taxon>Salicaceae</taxon>
        <taxon>Saliceae</taxon>
        <taxon>Salix</taxon>
    </lineage>
</organism>
<sequence>MFRVKILQRVLYWFNVDDKGKLLVEKVHGGFVPQNFTFNFDGQLLMANSFAKEILGSKSSSGHHSC</sequence>
<dbReference type="AlphaFoldDB" id="A0A6N2LID8"/>
<gene>
    <name evidence="1" type="ORF">SVIM_LOCUS229321</name>
</gene>
<protein>
    <submittedName>
        <fullName evidence="1">Uncharacterized protein</fullName>
    </submittedName>
</protein>